<feature type="chain" id="PRO_5016569337" description="PKD/Chitinase domain-containing protein" evidence="3">
    <location>
        <begin position="23"/>
        <end position="965"/>
    </location>
</feature>
<evidence type="ECO:0000256" key="3">
    <source>
        <dbReference type="SAM" id="SignalP"/>
    </source>
</evidence>
<dbReference type="InterPro" id="IPR018087">
    <property type="entry name" value="Glyco_hydro_5_CS"/>
</dbReference>
<comment type="caution">
    <text evidence="5">The sequence shown here is derived from an EMBL/GenBank/DDBJ whole genome shotgun (WGS) entry which is preliminary data.</text>
</comment>
<feature type="signal peptide" evidence="3">
    <location>
        <begin position="1"/>
        <end position="22"/>
    </location>
</feature>
<feature type="domain" description="PKD/Chitinase" evidence="4">
    <location>
        <begin position="342"/>
        <end position="429"/>
    </location>
</feature>
<keyword evidence="6" id="KW-1185">Reference proteome</keyword>
<dbReference type="SUPFAM" id="SSF49899">
    <property type="entry name" value="Concanavalin A-like lectins/glucanases"/>
    <property type="match status" value="1"/>
</dbReference>
<gene>
    <name evidence="5" type="ORF">DQQ10_06615</name>
</gene>
<dbReference type="InterPro" id="IPR013320">
    <property type="entry name" value="ConA-like_dom_sf"/>
</dbReference>
<dbReference type="NCBIfam" id="TIGR04183">
    <property type="entry name" value="Por_Secre_tail"/>
    <property type="match status" value="1"/>
</dbReference>
<evidence type="ECO:0000313" key="6">
    <source>
        <dbReference type="Proteomes" id="UP000251889"/>
    </source>
</evidence>
<dbReference type="Proteomes" id="UP000251889">
    <property type="component" value="Unassembled WGS sequence"/>
</dbReference>
<keyword evidence="3" id="KW-0732">Signal</keyword>
<sequence length="965" mass="102378">MKIIFNVLIVCVCMLIGSATIAQTPVQRNGQLRVIGNKLCNQYSNPIQLRGMSTHGIQWYYQCLTDASLDALAYNWGADILRISLYVQEGGYETDPAGYTAKVTTLINEATERGMYALVDWHQLTPGDPNANLENARRFFTDITNAHKNKVNIIYDICNEPNGVVWSAIKNYAEQIIPVIRAIDGDAPIFIGTHGWGSLGISDGRTAQDIVNLPLNFTNIMYTFHFYAASHGDRYLQELDWASDRLPIFVTEFGTQTASGDGTNNFTMAQRYMDLMRTKKIGWTNWNFSDDFRSGAVWNTGTCGGSTWTTAQLKPAGVWIRERMLSPADDFPGEGNLPPTASLSAPANGAVFTAPASITITASASDPNGVVSKVEFYQNGNKIGEDTSSPYSFNWTNVSAGSYALTAKAIDNQAAEGVSSIINITVNPPSTLPSPWITSDIGSVSPAGGASHASGTFTLSGAGADIWGTADAFRYVYRTVTGDVEITTRVNSLTNTNEWAKAGIMIRQSLDANSAHATAVVTPVNGTGLQRRANAGGESEHIASIGAAPIWLRLKRTGNTFTASRSTDGTAWTTIGTTTVNMASTVYVGMVVTSHANGTLSSGVFSNVTVTTGTSNVSPVVSVTSPANNATYTAPATITINATATDSDGTITKVEFFNGATKLGEDTSSPFSFSWANVNAGTYQLTARAADNAGATTTSSIVTAIVNAPDNVNPSVTITAPANNASYTAPATVAISASASDSDGTISKVEFFQGGTLLNTDTSSPFSFSWSGIAAGTYQLTAKTTDNANGTATSNIVTVIVTASGDNCSTVAAYVENGGYVAGSVVKNGGSRYECKPHPFTGWCNGAAWAYAPGVGTYWQDAWILLGSCTARVATQEHSAAESDGLSVAPNPLRNSNALTLHFDQAIDRAEIKMHNASGIAISTWNFEEIKTRELSIVVPSSPPGLYIMKINTGERQRSRKVMIE</sequence>
<accession>A0A364Y5Q9</accession>
<dbReference type="PANTHER" id="PTHR34142:SF1">
    <property type="entry name" value="GLYCOSIDE HYDROLASE FAMILY 5 DOMAIN-CONTAINING PROTEIN"/>
    <property type="match status" value="1"/>
</dbReference>
<dbReference type="SUPFAM" id="SSF51445">
    <property type="entry name" value="(Trans)glycosidases"/>
    <property type="match status" value="1"/>
</dbReference>
<dbReference type="Gene3D" id="2.60.120.200">
    <property type="match status" value="1"/>
</dbReference>
<dbReference type="GO" id="GO:0000272">
    <property type="term" value="P:polysaccharide catabolic process"/>
    <property type="evidence" value="ECO:0007669"/>
    <property type="project" value="InterPro"/>
</dbReference>
<reference evidence="5 6" key="1">
    <citation type="submission" date="2018-06" db="EMBL/GenBank/DDBJ databases">
        <title>Chryseolinea flavus sp. nov., a member of the phylum Bacteroidetes isolated from soil.</title>
        <authorList>
            <person name="Li Y."/>
            <person name="Wang J."/>
        </authorList>
    </citation>
    <scope>NUCLEOTIDE SEQUENCE [LARGE SCALE GENOMIC DNA]</scope>
    <source>
        <strain evidence="5 6">SDU1-6</strain>
    </source>
</reference>
<dbReference type="InterPro" id="IPR001547">
    <property type="entry name" value="Glyco_hydro_5"/>
</dbReference>
<dbReference type="InterPro" id="IPR026444">
    <property type="entry name" value="Secre_tail"/>
</dbReference>
<dbReference type="GO" id="GO:0004553">
    <property type="term" value="F:hydrolase activity, hydrolyzing O-glycosyl compounds"/>
    <property type="evidence" value="ECO:0007669"/>
    <property type="project" value="InterPro"/>
</dbReference>
<dbReference type="SMART" id="SM00089">
    <property type="entry name" value="PKD"/>
    <property type="match status" value="3"/>
</dbReference>
<feature type="domain" description="PKD/Chitinase" evidence="4">
    <location>
        <begin position="717"/>
        <end position="804"/>
    </location>
</feature>
<name>A0A364Y5Q9_9BACT</name>
<keyword evidence="1" id="KW-0378">Hydrolase</keyword>
<dbReference type="Pfam" id="PF17957">
    <property type="entry name" value="Big_7"/>
    <property type="match status" value="3"/>
</dbReference>
<dbReference type="OrthoDB" id="154460at2"/>
<dbReference type="PROSITE" id="PS00659">
    <property type="entry name" value="GLYCOSYL_HYDROL_F5"/>
    <property type="match status" value="1"/>
</dbReference>
<dbReference type="InterPro" id="IPR013783">
    <property type="entry name" value="Ig-like_fold"/>
</dbReference>
<evidence type="ECO:0000313" key="5">
    <source>
        <dbReference type="EMBL" id="RAW02209.1"/>
    </source>
</evidence>
<proteinExistence type="predicted"/>
<protein>
    <recommendedName>
        <fullName evidence="4">PKD/Chitinase domain-containing protein</fullName>
    </recommendedName>
</protein>
<dbReference type="EMBL" id="QMFY01000002">
    <property type="protein sequence ID" value="RAW02209.1"/>
    <property type="molecule type" value="Genomic_DNA"/>
</dbReference>
<dbReference type="AlphaFoldDB" id="A0A364Y5Q9"/>
<dbReference type="InterPro" id="IPR017853">
    <property type="entry name" value="GH"/>
</dbReference>
<dbReference type="Gene3D" id="3.20.20.80">
    <property type="entry name" value="Glycosidases"/>
    <property type="match status" value="1"/>
</dbReference>
<feature type="domain" description="PKD/Chitinase" evidence="4">
    <location>
        <begin position="620"/>
        <end position="709"/>
    </location>
</feature>
<evidence type="ECO:0000256" key="2">
    <source>
        <dbReference type="ARBA" id="ARBA00023295"/>
    </source>
</evidence>
<keyword evidence="2" id="KW-0326">Glycosidase</keyword>
<dbReference type="PANTHER" id="PTHR34142">
    <property type="entry name" value="ENDO-BETA-1,4-GLUCANASE A"/>
    <property type="match status" value="1"/>
</dbReference>
<dbReference type="RefSeq" id="WP_112746032.1">
    <property type="nucleotide sequence ID" value="NZ_QMFY01000002.1"/>
</dbReference>
<dbReference type="Pfam" id="PF00150">
    <property type="entry name" value="Cellulase"/>
    <property type="match status" value="1"/>
</dbReference>
<evidence type="ECO:0000256" key="1">
    <source>
        <dbReference type="ARBA" id="ARBA00022801"/>
    </source>
</evidence>
<dbReference type="InterPro" id="IPR022409">
    <property type="entry name" value="PKD/Chitinase_dom"/>
</dbReference>
<organism evidence="5 6">
    <name type="scientific">Pseudochryseolinea flava</name>
    <dbReference type="NCBI Taxonomy" id="2059302"/>
    <lineage>
        <taxon>Bacteria</taxon>
        <taxon>Pseudomonadati</taxon>
        <taxon>Bacteroidota</taxon>
        <taxon>Cytophagia</taxon>
        <taxon>Cytophagales</taxon>
        <taxon>Fulvivirgaceae</taxon>
        <taxon>Pseudochryseolinea</taxon>
    </lineage>
</organism>
<dbReference type="Gene3D" id="2.60.40.10">
    <property type="entry name" value="Immunoglobulins"/>
    <property type="match status" value="3"/>
</dbReference>
<evidence type="ECO:0000259" key="4">
    <source>
        <dbReference type="SMART" id="SM00089"/>
    </source>
</evidence>